<dbReference type="AlphaFoldDB" id="A0A9N9J076"/>
<comment type="caution">
    <text evidence="2">The sequence shown here is derived from an EMBL/GenBank/DDBJ whole genome shotgun (WGS) entry which is preliminary data.</text>
</comment>
<name>A0A9N9J076_9GLOM</name>
<dbReference type="EMBL" id="CAJVPV010037985">
    <property type="protein sequence ID" value="CAG8755920.1"/>
    <property type="molecule type" value="Genomic_DNA"/>
</dbReference>
<keyword evidence="3" id="KW-1185">Reference proteome</keyword>
<dbReference type="Gene3D" id="3.30.200.20">
    <property type="entry name" value="Phosphorylase Kinase, domain 1"/>
    <property type="match status" value="1"/>
</dbReference>
<dbReference type="InterPro" id="IPR011009">
    <property type="entry name" value="Kinase-like_dom_sf"/>
</dbReference>
<dbReference type="GO" id="GO:0004672">
    <property type="term" value="F:protein kinase activity"/>
    <property type="evidence" value="ECO:0007669"/>
    <property type="project" value="InterPro"/>
</dbReference>
<feature type="domain" description="Protein kinase" evidence="1">
    <location>
        <begin position="91"/>
        <end position="181"/>
    </location>
</feature>
<dbReference type="PROSITE" id="PS50011">
    <property type="entry name" value="PROTEIN_KINASE_DOM"/>
    <property type="match status" value="1"/>
</dbReference>
<dbReference type="OrthoDB" id="547665at2759"/>
<feature type="non-terminal residue" evidence="2">
    <location>
        <position position="181"/>
    </location>
</feature>
<gene>
    <name evidence="2" type="ORF">AMORRO_LOCUS15594</name>
</gene>
<organism evidence="2 3">
    <name type="scientific">Acaulospora morrowiae</name>
    <dbReference type="NCBI Taxonomy" id="94023"/>
    <lineage>
        <taxon>Eukaryota</taxon>
        <taxon>Fungi</taxon>
        <taxon>Fungi incertae sedis</taxon>
        <taxon>Mucoromycota</taxon>
        <taxon>Glomeromycotina</taxon>
        <taxon>Glomeromycetes</taxon>
        <taxon>Diversisporales</taxon>
        <taxon>Acaulosporaceae</taxon>
        <taxon>Acaulospora</taxon>
    </lineage>
</organism>
<dbReference type="GO" id="GO:0005524">
    <property type="term" value="F:ATP binding"/>
    <property type="evidence" value="ECO:0007669"/>
    <property type="project" value="InterPro"/>
</dbReference>
<protein>
    <submittedName>
        <fullName evidence="2">3764_t:CDS:1</fullName>
    </submittedName>
</protein>
<evidence type="ECO:0000313" key="2">
    <source>
        <dbReference type="EMBL" id="CAG8755920.1"/>
    </source>
</evidence>
<sequence>MVRNKKIWAYNVEQLLKQVINSSVLSSMLSDCSHTVGEGAVCESCTLTAEASKTGTPWSSGNPEIDRIILNSQLKSRYMFSHVEWIPFEHFREINRIGRGGFGNVYSAWWIDGPMCFYGNERISRGQVVAIKSLGRELTPDLLHKLETYINISTSQTNLRYELLGLFQCYGITQDPSTNEY</sequence>
<dbReference type="InterPro" id="IPR000719">
    <property type="entry name" value="Prot_kinase_dom"/>
</dbReference>
<evidence type="ECO:0000313" key="3">
    <source>
        <dbReference type="Proteomes" id="UP000789342"/>
    </source>
</evidence>
<dbReference type="SUPFAM" id="SSF56112">
    <property type="entry name" value="Protein kinase-like (PK-like)"/>
    <property type="match status" value="1"/>
</dbReference>
<evidence type="ECO:0000259" key="1">
    <source>
        <dbReference type="PROSITE" id="PS50011"/>
    </source>
</evidence>
<accession>A0A9N9J076</accession>
<proteinExistence type="predicted"/>
<dbReference type="Proteomes" id="UP000789342">
    <property type="component" value="Unassembled WGS sequence"/>
</dbReference>
<reference evidence="2" key="1">
    <citation type="submission" date="2021-06" db="EMBL/GenBank/DDBJ databases">
        <authorList>
            <person name="Kallberg Y."/>
            <person name="Tangrot J."/>
            <person name="Rosling A."/>
        </authorList>
    </citation>
    <scope>NUCLEOTIDE SEQUENCE</scope>
    <source>
        <strain evidence="2">CL551</strain>
    </source>
</reference>